<evidence type="ECO:0000313" key="1">
    <source>
        <dbReference type="EMBL" id="GMG43969.1"/>
    </source>
</evidence>
<sequence length="160" mass="17805">MGFSGSLCSLNVEGIAVCDVRWLVGRLGFGEVGERGGHFAWDLRLYKIPVVGNCSVVIVVCRDHELISKIVWFTFRSDVKHKIYRFITSNIIPFHSDLSSHAITQAIIPSDPAAGVGYRKRPGKIYSNTLEVVYLTLRGHEGNRSDQSTRIDLTVSMIVP</sequence>
<proteinExistence type="predicted"/>
<comment type="caution">
    <text evidence="1">The sequence shown here is derived from an EMBL/GenBank/DDBJ whole genome shotgun (WGS) entry which is preliminary data.</text>
</comment>
<name>A0ABQ6KQ32_ASPOZ</name>
<gene>
    <name evidence="1" type="ORF">Aory05_000296900</name>
</gene>
<protein>
    <submittedName>
        <fullName evidence="1">Unnamed protein product</fullName>
    </submittedName>
</protein>
<evidence type="ECO:0000313" key="2">
    <source>
        <dbReference type="Proteomes" id="UP001165189"/>
    </source>
</evidence>
<accession>A0ABQ6KQ32</accession>
<keyword evidence="2" id="KW-1185">Reference proteome</keyword>
<organism evidence="1 2">
    <name type="scientific">Aspergillus oryzae var. brunneus</name>
    <dbReference type="NCBI Taxonomy" id="332754"/>
    <lineage>
        <taxon>Eukaryota</taxon>
        <taxon>Fungi</taxon>
        <taxon>Dikarya</taxon>
        <taxon>Ascomycota</taxon>
        <taxon>Pezizomycotina</taxon>
        <taxon>Eurotiomycetes</taxon>
        <taxon>Eurotiomycetidae</taxon>
        <taxon>Eurotiales</taxon>
        <taxon>Aspergillaceae</taxon>
        <taxon>Aspergillus</taxon>
        <taxon>Aspergillus subgen. Circumdati</taxon>
    </lineage>
</organism>
<reference evidence="1" key="1">
    <citation type="submission" date="2023-04" db="EMBL/GenBank/DDBJ databases">
        <title>Aspergillus oryzae var. brunneus NBRC 4377.</title>
        <authorList>
            <person name="Ichikawa N."/>
            <person name="Sato H."/>
            <person name="Tonouchi N."/>
        </authorList>
    </citation>
    <scope>NUCLEOTIDE SEQUENCE</scope>
    <source>
        <strain evidence="1">NBRC 4377</strain>
    </source>
</reference>
<dbReference type="EMBL" id="BSYB01000009">
    <property type="protein sequence ID" value="GMG43969.1"/>
    <property type="molecule type" value="Genomic_DNA"/>
</dbReference>
<dbReference type="Proteomes" id="UP001165189">
    <property type="component" value="Unassembled WGS sequence"/>
</dbReference>